<dbReference type="GO" id="GO:0017004">
    <property type="term" value="P:cytochrome complex assembly"/>
    <property type="evidence" value="ECO:0007669"/>
    <property type="project" value="UniProtKB-KW"/>
</dbReference>
<proteinExistence type="inferred from homology"/>
<evidence type="ECO:0000256" key="6">
    <source>
        <dbReference type="ARBA" id="ARBA00022748"/>
    </source>
</evidence>
<dbReference type="AlphaFoldDB" id="A0A2P8D848"/>
<dbReference type="InterPro" id="IPR003557">
    <property type="entry name" value="Cyt_c_biogenesis_CcmC"/>
</dbReference>
<evidence type="ECO:0000259" key="10">
    <source>
        <dbReference type="Pfam" id="PF01578"/>
    </source>
</evidence>
<feature type="transmembrane region" description="Helical" evidence="9">
    <location>
        <begin position="112"/>
        <end position="128"/>
    </location>
</feature>
<feature type="transmembrane region" description="Helical" evidence="9">
    <location>
        <begin position="39"/>
        <end position="61"/>
    </location>
</feature>
<gene>
    <name evidence="11" type="ORF">B0I18_102321</name>
</gene>
<name>A0A2P8D848_9BACT</name>
<dbReference type="EMBL" id="PYGD01000002">
    <property type="protein sequence ID" value="PSK93351.1"/>
    <property type="molecule type" value="Genomic_DNA"/>
</dbReference>
<dbReference type="PRINTS" id="PR01386">
    <property type="entry name" value="CCMCBIOGNSIS"/>
</dbReference>
<evidence type="ECO:0000313" key="12">
    <source>
        <dbReference type="Proteomes" id="UP000240572"/>
    </source>
</evidence>
<keyword evidence="12" id="KW-1185">Reference proteome</keyword>
<dbReference type="Pfam" id="PF01578">
    <property type="entry name" value="Cytochrom_C_asm"/>
    <property type="match status" value="1"/>
</dbReference>
<dbReference type="GO" id="GO:0020037">
    <property type="term" value="F:heme binding"/>
    <property type="evidence" value="ECO:0007669"/>
    <property type="project" value="InterPro"/>
</dbReference>
<feature type="transmembrane region" description="Helical" evidence="9">
    <location>
        <begin position="140"/>
        <end position="159"/>
    </location>
</feature>
<keyword evidence="7 9" id="KW-1133">Transmembrane helix</keyword>
<keyword evidence="8 9" id="KW-0472">Membrane</keyword>
<dbReference type="GO" id="GO:0005886">
    <property type="term" value="C:plasma membrane"/>
    <property type="evidence" value="ECO:0007669"/>
    <property type="project" value="TreeGrafter"/>
</dbReference>
<evidence type="ECO:0000256" key="9">
    <source>
        <dbReference type="SAM" id="Phobius"/>
    </source>
</evidence>
<keyword evidence="6" id="KW-0201">Cytochrome c-type biogenesis</keyword>
<dbReference type="GO" id="GO:0015232">
    <property type="term" value="F:heme transmembrane transporter activity"/>
    <property type="evidence" value="ECO:0007669"/>
    <property type="project" value="InterPro"/>
</dbReference>
<evidence type="ECO:0000256" key="5">
    <source>
        <dbReference type="ARBA" id="ARBA00022692"/>
    </source>
</evidence>
<dbReference type="PANTHER" id="PTHR30071:SF1">
    <property type="entry name" value="CYTOCHROME B_B6 PROTEIN-RELATED"/>
    <property type="match status" value="1"/>
</dbReference>
<comment type="caution">
    <text evidence="11">The sequence shown here is derived from an EMBL/GenBank/DDBJ whole genome shotgun (WGS) entry which is preliminary data.</text>
</comment>
<dbReference type="OrthoDB" id="9814290at2"/>
<dbReference type="PANTHER" id="PTHR30071">
    <property type="entry name" value="HEME EXPORTER PROTEIN C"/>
    <property type="match status" value="1"/>
</dbReference>
<evidence type="ECO:0000256" key="7">
    <source>
        <dbReference type="ARBA" id="ARBA00022989"/>
    </source>
</evidence>
<protein>
    <recommendedName>
        <fullName evidence="4">Heme exporter protein C</fullName>
    </recommendedName>
</protein>
<dbReference type="InterPro" id="IPR045062">
    <property type="entry name" value="Cyt_c_biogenesis_CcsA/CcmC"/>
</dbReference>
<evidence type="ECO:0000256" key="8">
    <source>
        <dbReference type="ARBA" id="ARBA00023136"/>
    </source>
</evidence>
<feature type="transmembrane region" description="Helical" evidence="9">
    <location>
        <begin position="73"/>
        <end position="92"/>
    </location>
</feature>
<comment type="function">
    <text evidence="1">Required for the export of heme to the periplasm for the biogenesis of c-type cytochromes.</text>
</comment>
<comment type="subcellular location">
    <subcellularLocation>
        <location evidence="2">Membrane</location>
        <topology evidence="2">Multi-pass membrane protein</topology>
    </subcellularLocation>
</comment>
<keyword evidence="5 9" id="KW-0812">Transmembrane</keyword>
<feature type="domain" description="Cytochrome c assembly protein" evidence="10">
    <location>
        <begin position="25"/>
        <end position="153"/>
    </location>
</feature>
<sequence>MRKSWWKILCVLLLTFAFVGGLLLPVPEMFILNETIRNLFFHVPMWFGMIILFTASLVYSIRYLRKGNLVDDIYALQFINTGLLFGTLGLITGMEWAQFTWGAAWSNDPKELSAAICMLIYFATLALRSSVNDPDKRAKLGAVFNVFAYALLIPLLFVLPRLTDSLHPGNGGNPGFNTKDMAPELRPTFYIAVLGWILLGVWITSLRIRFSLLIKKDILHENNA</sequence>
<evidence type="ECO:0000313" key="11">
    <source>
        <dbReference type="EMBL" id="PSK93351.1"/>
    </source>
</evidence>
<evidence type="ECO:0000256" key="4">
    <source>
        <dbReference type="ARBA" id="ARBA00016463"/>
    </source>
</evidence>
<evidence type="ECO:0000256" key="2">
    <source>
        <dbReference type="ARBA" id="ARBA00004141"/>
    </source>
</evidence>
<feature type="transmembrane region" description="Helical" evidence="9">
    <location>
        <begin position="189"/>
        <end position="208"/>
    </location>
</feature>
<dbReference type="InterPro" id="IPR002541">
    <property type="entry name" value="Cyt_c_assembly"/>
</dbReference>
<comment type="similarity">
    <text evidence="3">Belongs to the CcmC/CycZ/HelC family.</text>
</comment>
<organism evidence="11 12">
    <name type="scientific">Taibaiella chishuiensis</name>
    <dbReference type="NCBI Taxonomy" id="1434707"/>
    <lineage>
        <taxon>Bacteria</taxon>
        <taxon>Pseudomonadati</taxon>
        <taxon>Bacteroidota</taxon>
        <taxon>Chitinophagia</taxon>
        <taxon>Chitinophagales</taxon>
        <taxon>Chitinophagaceae</taxon>
        <taxon>Taibaiella</taxon>
    </lineage>
</organism>
<evidence type="ECO:0000256" key="3">
    <source>
        <dbReference type="ARBA" id="ARBA00005840"/>
    </source>
</evidence>
<accession>A0A2P8D848</accession>
<dbReference type="RefSeq" id="WP_106522361.1">
    <property type="nucleotide sequence ID" value="NZ_PYGD01000002.1"/>
</dbReference>
<evidence type="ECO:0000256" key="1">
    <source>
        <dbReference type="ARBA" id="ARBA00002442"/>
    </source>
</evidence>
<reference evidence="11 12" key="1">
    <citation type="submission" date="2018-03" db="EMBL/GenBank/DDBJ databases">
        <title>Genomic Encyclopedia of Type Strains, Phase III (KMG-III): the genomes of soil and plant-associated and newly described type strains.</title>
        <authorList>
            <person name="Whitman W."/>
        </authorList>
    </citation>
    <scope>NUCLEOTIDE SEQUENCE [LARGE SCALE GENOMIC DNA]</scope>
    <source>
        <strain evidence="11 12">CGMCC 1.12700</strain>
    </source>
</reference>
<dbReference type="Proteomes" id="UP000240572">
    <property type="component" value="Unassembled WGS sequence"/>
</dbReference>